<protein>
    <recommendedName>
        <fullName evidence="3">Lipoprotein</fullName>
    </recommendedName>
</protein>
<dbReference type="EMBL" id="CP136594">
    <property type="protein sequence ID" value="WOE76093.1"/>
    <property type="molecule type" value="Genomic_DNA"/>
</dbReference>
<dbReference type="PROSITE" id="PS51257">
    <property type="entry name" value="PROKAR_LIPOPROTEIN"/>
    <property type="match status" value="1"/>
</dbReference>
<dbReference type="KEGG" id="acoa:RB602_05080"/>
<keyword evidence="2" id="KW-1185">Reference proteome</keyword>
<dbReference type="AlphaFoldDB" id="A0AA97F8U6"/>
<evidence type="ECO:0000313" key="2">
    <source>
        <dbReference type="Proteomes" id="UP001302429"/>
    </source>
</evidence>
<sequence>MTRRLIGLPWLFLALVLLSGCEQRSESLRYRLTVEVDTPDGVKRGSSVVAVNVSQTGDDAWFVSPQARGVRATMRGEAAAVDLPGGQVLFALLRNQQSVDAGKWYAHNAVYAPQFRGEYSGIHRTQYLKHRPGSSGELTDDARPMLVTFGDLSDPTSVMLVDPDDLPASFGEGVALKQITVAITKDPVTTGIEERLGWMDEFRKAHFDGTSTLSEDLTTSDIRAHLSSGNFSTEFAK</sequence>
<organism evidence="1 2">
    <name type="scientific">Alterisphingorhabdus coralli</name>
    <dbReference type="NCBI Taxonomy" id="3071408"/>
    <lineage>
        <taxon>Bacteria</taxon>
        <taxon>Pseudomonadati</taxon>
        <taxon>Pseudomonadota</taxon>
        <taxon>Alphaproteobacteria</taxon>
        <taxon>Sphingomonadales</taxon>
        <taxon>Sphingomonadaceae</taxon>
        <taxon>Alterisphingorhabdus (ex Yan et al. 2024)</taxon>
    </lineage>
</organism>
<evidence type="ECO:0000313" key="1">
    <source>
        <dbReference type="EMBL" id="WOE76093.1"/>
    </source>
</evidence>
<dbReference type="RefSeq" id="WP_317083544.1">
    <property type="nucleotide sequence ID" value="NZ_CP136594.1"/>
</dbReference>
<accession>A0AA97F8U6</accession>
<dbReference type="Proteomes" id="UP001302429">
    <property type="component" value="Chromosome"/>
</dbReference>
<gene>
    <name evidence="1" type="ORF">RB602_05080</name>
</gene>
<name>A0AA97F8U6_9SPHN</name>
<evidence type="ECO:0008006" key="3">
    <source>
        <dbReference type="Google" id="ProtNLM"/>
    </source>
</evidence>
<proteinExistence type="predicted"/>
<reference evidence="1 2" key="1">
    <citation type="submission" date="2023-10" db="EMBL/GenBank/DDBJ databases">
        <title>Complete genome sequence of a Sphingomonadaceae bacterium.</title>
        <authorList>
            <person name="Yan C."/>
        </authorList>
    </citation>
    <scope>NUCLEOTIDE SEQUENCE [LARGE SCALE GENOMIC DNA]</scope>
    <source>
        <strain evidence="1 2">SCSIO 66989</strain>
    </source>
</reference>